<dbReference type="Pfam" id="PF01090">
    <property type="entry name" value="Ribosomal_S19e"/>
    <property type="match status" value="1"/>
</dbReference>
<sequence length="576" mass="65659">MAAAVLRNLGRIPHSVRNHLLHQQPQSAVQVSSVRLYADKWYPDKEYLEEFKGPTWIPDPNLPKWKFEPYLKEQLPPERTIKNIKVNFGPQHPAAHGVLRLILELDGEVVLNADPHIGLLHRGTEKLIEYKTYTQALPYFDRLDYVSMMCNEQCYSMAIEKLLNIEVPIRAKYIRTLYAELTRILNHIMGIGTHALDVGALTPFFWLFEEREKLMEFYERASGARMHSAYVRPGGVALDLPLGLMDDIYEWASKYGERIDEVEDLLSENRIWIQRTKDIGVISAEDALNYGFSGVMVRGSGIKWDIRKAEPYDAYDLVDFDVPIGHKGDCYDRYLCRIEEMRQSLRIIEQCLNQMPTGEIRTDDAKIAPPRRQEMKTSMEALIHHFKLFTQGYQVPPGSTYTAIEAPKGEFGVYLVSDGSSRPYRCKIKAPGFAHLAALQKMGPGHMTGKLRVPEWVDLVKTAKFKELAPYDPDWYYTRCASIARHIYIRSPIGVGAVTKIYGGRKRNGTHPSHFCRSAGGVARKALQSLEHLKLIEKTATGGRKLTSQGRRDLDRIAAQVKAKSKKVKVQETLTL</sequence>
<evidence type="ECO:0000256" key="9">
    <source>
        <dbReference type="ARBA" id="ARBA00031562"/>
    </source>
</evidence>
<dbReference type="InterPro" id="IPR018277">
    <property type="entry name" value="Ribosomal_eS19_CS"/>
</dbReference>
<comment type="similarity">
    <text evidence="1 10">Belongs to the complex I 49 kDa subunit family.</text>
</comment>
<keyword evidence="13" id="KW-1185">Reference proteome</keyword>
<dbReference type="NCBIfam" id="NF004739">
    <property type="entry name" value="PRK06075.1"/>
    <property type="match status" value="1"/>
</dbReference>
<dbReference type="FunFam" id="1.10.645.10:FF:000005">
    <property type="entry name" value="NADH-quinone oxidoreductase subunit D"/>
    <property type="match status" value="1"/>
</dbReference>
<dbReference type="Gene3D" id="1.10.645.10">
    <property type="entry name" value="Cytochrome-c3 Hydrogenase, chain B"/>
    <property type="match status" value="1"/>
</dbReference>
<dbReference type="PROSITE" id="PS00535">
    <property type="entry name" value="COMPLEX1_49K"/>
    <property type="match status" value="1"/>
</dbReference>
<dbReference type="Proteomes" id="UP000479190">
    <property type="component" value="Unassembled WGS sequence"/>
</dbReference>
<dbReference type="InterPro" id="IPR022885">
    <property type="entry name" value="NDH1_su_D/H"/>
</dbReference>
<dbReference type="InterPro" id="IPR014029">
    <property type="entry name" value="NADH_UbQ_OxRdtase_49kDa_CS"/>
</dbReference>
<dbReference type="InterPro" id="IPR001135">
    <property type="entry name" value="NADH_Q_OxRdtase_suD"/>
</dbReference>
<evidence type="ECO:0000256" key="4">
    <source>
        <dbReference type="ARBA" id="ARBA00022967"/>
    </source>
</evidence>
<dbReference type="GO" id="GO:0051287">
    <property type="term" value="F:NAD binding"/>
    <property type="evidence" value="ECO:0007669"/>
    <property type="project" value="InterPro"/>
</dbReference>
<evidence type="ECO:0000256" key="5">
    <source>
        <dbReference type="ARBA" id="ARBA00022980"/>
    </source>
</evidence>
<dbReference type="Pfam" id="PF00346">
    <property type="entry name" value="Complex1_49kDa"/>
    <property type="match status" value="1"/>
</dbReference>
<keyword evidence="5" id="KW-0689">Ribosomal protein</keyword>
<organism evidence="12 13">
    <name type="scientific">Trichogramma brassicae</name>
    <dbReference type="NCBI Taxonomy" id="86971"/>
    <lineage>
        <taxon>Eukaryota</taxon>
        <taxon>Metazoa</taxon>
        <taxon>Ecdysozoa</taxon>
        <taxon>Arthropoda</taxon>
        <taxon>Hexapoda</taxon>
        <taxon>Insecta</taxon>
        <taxon>Pterygota</taxon>
        <taxon>Neoptera</taxon>
        <taxon>Endopterygota</taxon>
        <taxon>Hymenoptera</taxon>
        <taxon>Apocrita</taxon>
        <taxon>Proctotrupomorpha</taxon>
        <taxon>Chalcidoidea</taxon>
        <taxon>Trichogrammatidae</taxon>
        <taxon>Trichogramma</taxon>
    </lineage>
</organism>
<dbReference type="GO" id="GO:0006120">
    <property type="term" value="P:mitochondrial electron transport, NADH to ubiquinone"/>
    <property type="evidence" value="ECO:0007669"/>
    <property type="project" value="TreeGrafter"/>
</dbReference>
<comment type="similarity">
    <text evidence="2">Belongs to the eukaryotic ribosomal protein eS19 family.</text>
</comment>
<evidence type="ECO:0000313" key="12">
    <source>
        <dbReference type="EMBL" id="CAB0036106.1"/>
    </source>
</evidence>
<dbReference type="GO" id="GO:0002181">
    <property type="term" value="P:cytoplasmic translation"/>
    <property type="evidence" value="ECO:0007669"/>
    <property type="project" value="UniProtKB-ARBA"/>
</dbReference>
<keyword evidence="4 10" id="KW-1278">Translocase</keyword>
<gene>
    <name evidence="12" type="ORF">TBRA_LOCUS7987</name>
</gene>
<dbReference type="EMBL" id="CADCXV010000806">
    <property type="protein sequence ID" value="CAB0036106.1"/>
    <property type="molecule type" value="Genomic_DNA"/>
</dbReference>
<evidence type="ECO:0000256" key="8">
    <source>
        <dbReference type="ARBA" id="ARBA00030505"/>
    </source>
</evidence>
<name>A0A6H5IK37_9HYME</name>
<dbReference type="PANTHER" id="PTHR11993:SF10">
    <property type="entry name" value="NADH DEHYDROGENASE [UBIQUINONE] IRON-SULFUR PROTEIN 2, MITOCHONDRIAL"/>
    <property type="match status" value="1"/>
</dbReference>
<evidence type="ECO:0000313" key="13">
    <source>
        <dbReference type="Proteomes" id="UP000479190"/>
    </source>
</evidence>
<accession>A0A6H5IK37</accession>
<dbReference type="SUPFAM" id="SSF56762">
    <property type="entry name" value="HydB/Nqo4-like"/>
    <property type="match status" value="1"/>
</dbReference>
<evidence type="ECO:0000256" key="10">
    <source>
        <dbReference type="RuleBase" id="RU003685"/>
    </source>
</evidence>
<feature type="domain" description="NADH-quinone oxidoreductase subunit D" evidence="11">
    <location>
        <begin position="197"/>
        <end position="447"/>
    </location>
</feature>
<dbReference type="PANTHER" id="PTHR11993">
    <property type="entry name" value="NADH-UBIQUINONE OXIDOREDUCTASE 49 KDA SUBUNIT"/>
    <property type="match status" value="1"/>
</dbReference>
<dbReference type="SUPFAM" id="SSF46785">
    <property type="entry name" value="Winged helix' DNA-binding domain"/>
    <property type="match status" value="1"/>
</dbReference>
<dbReference type="InterPro" id="IPR001266">
    <property type="entry name" value="Ribosomal_eS19"/>
</dbReference>
<dbReference type="GO" id="GO:0005840">
    <property type="term" value="C:ribosome"/>
    <property type="evidence" value="ECO:0007669"/>
    <property type="project" value="UniProtKB-KW"/>
</dbReference>
<dbReference type="GO" id="GO:1990904">
    <property type="term" value="C:ribonucleoprotein complex"/>
    <property type="evidence" value="ECO:0007669"/>
    <property type="project" value="UniProtKB-KW"/>
</dbReference>
<dbReference type="SMART" id="SM01413">
    <property type="entry name" value="Ribosomal_S19e"/>
    <property type="match status" value="1"/>
</dbReference>
<dbReference type="AlphaFoldDB" id="A0A6H5IK37"/>
<dbReference type="HAMAP" id="MF_01358">
    <property type="entry name" value="NDH1_NuoD"/>
    <property type="match status" value="1"/>
</dbReference>
<evidence type="ECO:0000256" key="7">
    <source>
        <dbReference type="ARBA" id="ARBA00023274"/>
    </source>
</evidence>
<dbReference type="InterPro" id="IPR029014">
    <property type="entry name" value="NiFe-Hase_large"/>
</dbReference>
<protein>
    <recommendedName>
        <fullName evidence="8">Complex I-49kD</fullName>
    </recommendedName>
    <alternativeName>
        <fullName evidence="9">NADH-ubiquinone oxidoreductase 49 kDa subunit</fullName>
    </alternativeName>
</protein>
<keyword evidence="7" id="KW-0687">Ribonucleoprotein</keyword>
<dbReference type="PROSITE" id="PS00628">
    <property type="entry name" value="RIBOSOMAL_S19E"/>
    <property type="match status" value="1"/>
</dbReference>
<evidence type="ECO:0000256" key="1">
    <source>
        <dbReference type="ARBA" id="ARBA00005769"/>
    </source>
</evidence>
<reference evidence="12 13" key="1">
    <citation type="submission" date="2020-02" db="EMBL/GenBank/DDBJ databases">
        <authorList>
            <person name="Ferguson B K."/>
        </authorList>
    </citation>
    <scope>NUCLEOTIDE SEQUENCE [LARGE SCALE GENOMIC DNA]</scope>
</reference>
<evidence type="ECO:0000256" key="2">
    <source>
        <dbReference type="ARBA" id="ARBA00010014"/>
    </source>
</evidence>
<proteinExistence type="inferred from homology"/>
<dbReference type="GO" id="GO:0005739">
    <property type="term" value="C:mitochondrion"/>
    <property type="evidence" value="ECO:0007669"/>
    <property type="project" value="GOC"/>
</dbReference>
<dbReference type="GO" id="GO:0016651">
    <property type="term" value="F:oxidoreductase activity, acting on NAD(P)H"/>
    <property type="evidence" value="ECO:0007669"/>
    <property type="project" value="InterPro"/>
</dbReference>
<dbReference type="GO" id="GO:0003735">
    <property type="term" value="F:structural constituent of ribosome"/>
    <property type="evidence" value="ECO:0007669"/>
    <property type="project" value="InterPro"/>
</dbReference>
<evidence type="ECO:0000256" key="6">
    <source>
        <dbReference type="ARBA" id="ARBA00023027"/>
    </source>
</evidence>
<dbReference type="NCBIfam" id="TIGR01962">
    <property type="entry name" value="NuoD"/>
    <property type="match status" value="1"/>
</dbReference>
<dbReference type="InterPro" id="IPR036390">
    <property type="entry name" value="WH_DNA-bd_sf"/>
</dbReference>
<keyword evidence="6 10" id="KW-0520">NAD</keyword>
<keyword evidence="3 10" id="KW-0813">Transport</keyword>
<dbReference type="OrthoDB" id="1009at2759"/>
<dbReference type="FunFam" id="1.10.10.10:FF:000118">
    <property type="entry name" value="40S ribosomal protein S19"/>
    <property type="match status" value="1"/>
</dbReference>
<dbReference type="GO" id="GO:0048038">
    <property type="term" value="F:quinone binding"/>
    <property type="evidence" value="ECO:0007669"/>
    <property type="project" value="InterPro"/>
</dbReference>
<evidence type="ECO:0000259" key="11">
    <source>
        <dbReference type="Pfam" id="PF00346"/>
    </source>
</evidence>
<evidence type="ECO:0000256" key="3">
    <source>
        <dbReference type="ARBA" id="ARBA00022448"/>
    </source>
</evidence>